<evidence type="ECO:0000313" key="4">
    <source>
        <dbReference type="Proteomes" id="UP001194468"/>
    </source>
</evidence>
<organism evidence="3 4">
    <name type="scientific">Boletus edulis BED1</name>
    <dbReference type="NCBI Taxonomy" id="1328754"/>
    <lineage>
        <taxon>Eukaryota</taxon>
        <taxon>Fungi</taxon>
        <taxon>Dikarya</taxon>
        <taxon>Basidiomycota</taxon>
        <taxon>Agaricomycotina</taxon>
        <taxon>Agaricomycetes</taxon>
        <taxon>Agaricomycetidae</taxon>
        <taxon>Boletales</taxon>
        <taxon>Boletineae</taxon>
        <taxon>Boletaceae</taxon>
        <taxon>Boletoideae</taxon>
        <taxon>Boletus</taxon>
    </lineage>
</organism>
<keyword evidence="4" id="KW-1185">Reference proteome</keyword>
<reference evidence="3" key="2">
    <citation type="journal article" date="2020" name="Nat. Commun.">
        <title>Large-scale genome sequencing of mycorrhizal fungi provides insights into the early evolution of symbiotic traits.</title>
        <authorList>
            <person name="Miyauchi S."/>
            <person name="Kiss E."/>
            <person name="Kuo A."/>
            <person name="Drula E."/>
            <person name="Kohler A."/>
            <person name="Sanchez-Garcia M."/>
            <person name="Morin E."/>
            <person name="Andreopoulos B."/>
            <person name="Barry K.W."/>
            <person name="Bonito G."/>
            <person name="Buee M."/>
            <person name="Carver A."/>
            <person name="Chen C."/>
            <person name="Cichocki N."/>
            <person name="Clum A."/>
            <person name="Culley D."/>
            <person name="Crous P.W."/>
            <person name="Fauchery L."/>
            <person name="Girlanda M."/>
            <person name="Hayes R.D."/>
            <person name="Keri Z."/>
            <person name="LaButti K."/>
            <person name="Lipzen A."/>
            <person name="Lombard V."/>
            <person name="Magnuson J."/>
            <person name="Maillard F."/>
            <person name="Murat C."/>
            <person name="Nolan M."/>
            <person name="Ohm R.A."/>
            <person name="Pangilinan J."/>
            <person name="Pereira M.F."/>
            <person name="Perotto S."/>
            <person name="Peter M."/>
            <person name="Pfister S."/>
            <person name="Riley R."/>
            <person name="Sitrit Y."/>
            <person name="Stielow J.B."/>
            <person name="Szollosi G."/>
            <person name="Zifcakova L."/>
            <person name="Stursova M."/>
            <person name="Spatafora J.W."/>
            <person name="Tedersoo L."/>
            <person name="Vaario L.M."/>
            <person name="Yamada A."/>
            <person name="Yan M."/>
            <person name="Wang P."/>
            <person name="Xu J."/>
            <person name="Bruns T."/>
            <person name="Baldrian P."/>
            <person name="Vilgalys R."/>
            <person name="Dunand C."/>
            <person name="Henrissat B."/>
            <person name="Grigoriev I.V."/>
            <person name="Hibbett D."/>
            <person name="Nagy L.G."/>
            <person name="Martin F.M."/>
        </authorList>
    </citation>
    <scope>NUCLEOTIDE SEQUENCE</scope>
    <source>
        <strain evidence="3">BED1</strain>
    </source>
</reference>
<accession>A0AAD4BKC4</accession>
<feature type="region of interest" description="Disordered" evidence="2">
    <location>
        <begin position="338"/>
        <end position="377"/>
    </location>
</feature>
<evidence type="ECO:0000256" key="1">
    <source>
        <dbReference type="SAM" id="Coils"/>
    </source>
</evidence>
<sequence length="502" mass="56977">MTSPPVSTNAETHYLMIIPHPTRVLVREVYEDEMASLCNEVRRLAEEARNQDAINSKLKKVNKELTESLDTTKTELAQLREQISELAQLREQMSSLSKPKPAKDGSNRHPALKRVVHPLFALFCGIEWQTVGKEGRVQEFLGVHPLERGEAFEEVEGTKVWHPDFKGSVSDRVNRTFIEALVKAVCENEKALQEKNSGEIPDEDFKEDLVRSCAKTYFRNIHKSFAHRTVPEKAAKLAQSNIKNCRRGRCSYTATKCRKAAEQFEKETSLTGAQAMIDTDFCSDNLTCDEDDLDNELHNRRNQMGFGRGSEMRKGLWWRSTNFVAFVCHLAFKVAGRKQNQPNQNSSLKGQTASGSATGIGQPTQKKRRTTKTTKQPVKTVWDAPPSMMHKRRPKSSKKPVVTRPFFLMVDPKWQEAHPSLRPLTPNPHMQEPTWLANFYDEVKEGKYPVMQGDLEYLKELDDWRQTVVESGDEADEQDVDADVEDEGNPGADEEASEGDVE</sequence>
<feature type="compositionally biased region" description="Polar residues" evidence="2">
    <location>
        <begin position="338"/>
        <end position="362"/>
    </location>
</feature>
<proteinExistence type="predicted"/>
<dbReference type="AlphaFoldDB" id="A0AAD4BKC4"/>
<protein>
    <submittedName>
        <fullName evidence="3">Uncharacterized protein</fullName>
    </submittedName>
</protein>
<keyword evidence="1" id="KW-0175">Coiled coil</keyword>
<feature type="compositionally biased region" description="Acidic residues" evidence="2">
    <location>
        <begin position="471"/>
        <end position="502"/>
    </location>
</feature>
<reference evidence="3" key="1">
    <citation type="submission" date="2019-10" db="EMBL/GenBank/DDBJ databases">
        <authorList>
            <consortium name="DOE Joint Genome Institute"/>
            <person name="Kuo A."/>
            <person name="Miyauchi S."/>
            <person name="Kiss E."/>
            <person name="Drula E."/>
            <person name="Kohler A."/>
            <person name="Sanchez-Garcia M."/>
            <person name="Andreopoulos B."/>
            <person name="Barry K.W."/>
            <person name="Bonito G."/>
            <person name="Buee M."/>
            <person name="Carver A."/>
            <person name="Chen C."/>
            <person name="Cichocki N."/>
            <person name="Clum A."/>
            <person name="Culley D."/>
            <person name="Crous P.W."/>
            <person name="Fauchery L."/>
            <person name="Girlanda M."/>
            <person name="Hayes R."/>
            <person name="Keri Z."/>
            <person name="LaButti K."/>
            <person name="Lipzen A."/>
            <person name="Lombard V."/>
            <person name="Magnuson J."/>
            <person name="Maillard F."/>
            <person name="Morin E."/>
            <person name="Murat C."/>
            <person name="Nolan M."/>
            <person name="Ohm R."/>
            <person name="Pangilinan J."/>
            <person name="Pereira M."/>
            <person name="Perotto S."/>
            <person name="Peter M."/>
            <person name="Riley R."/>
            <person name="Sitrit Y."/>
            <person name="Stielow B."/>
            <person name="Szollosi G."/>
            <person name="Zifcakova L."/>
            <person name="Stursova M."/>
            <person name="Spatafora J.W."/>
            <person name="Tedersoo L."/>
            <person name="Vaario L.-M."/>
            <person name="Yamada A."/>
            <person name="Yan M."/>
            <person name="Wang P."/>
            <person name="Xu J."/>
            <person name="Bruns T."/>
            <person name="Baldrian P."/>
            <person name="Vilgalys R."/>
            <person name="Henrissat B."/>
            <person name="Grigoriev I.V."/>
            <person name="Hibbett D."/>
            <person name="Nagy L.G."/>
            <person name="Martin F.M."/>
        </authorList>
    </citation>
    <scope>NUCLEOTIDE SEQUENCE</scope>
    <source>
        <strain evidence="3">BED1</strain>
    </source>
</reference>
<comment type="caution">
    <text evidence="3">The sequence shown here is derived from an EMBL/GenBank/DDBJ whole genome shotgun (WGS) entry which is preliminary data.</text>
</comment>
<dbReference type="Proteomes" id="UP001194468">
    <property type="component" value="Unassembled WGS sequence"/>
</dbReference>
<name>A0AAD4BKC4_BOLED</name>
<gene>
    <name evidence="3" type="ORF">L210DRAFT_3650265</name>
</gene>
<feature type="region of interest" description="Disordered" evidence="2">
    <location>
        <begin position="468"/>
        <end position="502"/>
    </location>
</feature>
<feature type="coiled-coil region" evidence="1">
    <location>
        <begin position="27"/>
        <end position="96"/>
    </location>
</feature>
<evidence type="ECO:0000256" key="2">
    <source>
        <dbReference type="SAM" id="MobiDB-lite"/>
    </source>
</evidence>
<dbReference type="EMBL" id="WHUW01000039">
    <property type="protein sequence ID" value="KAF8432555.1"/>
    <property type="molecule type" value="Genomic_DNA"/>
</dbReference>
<evidence type="ECO:0000313" key="3">
    <source>
        <dbReference type="EMBL" id="KAF8432555.1"/>
    </source>
</evidence>